<organism evidence="1 2">
    <name type="scientific">Pseudoroseomonas ludipueritiae</name>
    <dbReference type="NCBI Taxonomy" id="198093"/>
    <lineage>
        <taxon>Bacteria</taxon>
        <taxon>Pseudomonadati</taxon>
        <taxon>Pseudomonadota</taxon>
        <taxon>Alphaproteobacteria</taxon>
        <taxon>Acetobacterales</taxon>
        <taxon>Acetobacteraceae</taxon>
        <taxon>Pseudoroseomonas</taxon>
    </lineage>
</organism>
<sequence>MPEVNIYKPVKVQAKTLKIHIKVRDMFTASVEDQHGDELAQYEGYVPRFMPGEHFGDYLILDINMDTGTITNWEVPSSDEIEKFLKKAQEE</sequence>
<name>A0ABR7REE8_9PROT</name>
<protein>
    <submittedName>
        <fullName evidence="1">Uncharacterized protein</fullName>
    </submittedName>
</protein>
<dbReference type="EMBL" id="JACTUZ010000258">
    <property type="protein sequence ID" value="MBC9180217.1"/>
    <property type="molecule type" value="Genomic_DNA"/>
</dbReference>
<evidence type="ECO:0000313" key="1">
    <source>
        <dbReference type="EMBL" id="MBC9180217.1"/>
    </source>
</evidence>
<keyword evidence="2" id="KW-1185">Reference proteome</keyword>
<dbReference type="RefSeq" id="WP_187781175.1">
    <property type="nucleotide sequence ID" value="NZ_JACTUZ010000258.1"/>
</dbReference>
<gene>
    <name evidence="1" type="ORF">IBL25_25050</name>
</gene>
<reference evidence="1 2" key="1">
    <citation type="journal article" date="2009" name="Int. J. Syst. Evol. Microbiol.">
        <title>Transfer of Teichococcus ludipueritiae and Muricoccus roseus to the genus Roseomonas, as Roseomonas ludipueritiae comb. nov. and Roseomonas rosea comb. nov., respectively, and emended description of the genus Roseomonas.</title>
        <authorList>
            <person name="Sanchez-Porro C."/>
            <person name="Gallego V."/>
            <person name="Busse H.J."/>
            <person name="Kampfer P."/>
            <person name="Ventosa A."/>
        </authorList>
    </citation>
    <scope>NUCLEOTIDE SEQUENCE [LARGE SCALE GENOMIC DNA]</scope>
    <source>
        <strain evidence="1 2">DSM 14915</strain>
    </source>
</reference>
<dbReference type="Proteomes" id="UP000603940">
    <property type="component" value="Unassembled WGS sequence"/>
</dbReference>
<evidence type="ECO:0000313" key="2">
    <source>
        <dbReference type="Proteomes" id="UP000603940"/>
    </source>
</evidence>
<accession>A0ABR7REE8</accession>
<comment type="caution">
    <text evidence="1">The sequence shown here is derived from an EMBL/GenBank/DDBJ whole genome shotgun (WGS) entry which is preliminary data.</text>
</comment>
<proteinExistence type="predicted"/>